<dbReference type="PROSITE" id="PS50935">
    <property type="entry name" value="SSB"/>
    <property type="match status" value="1"/>
</dbReference>
<evidence type="ECO:0000313" key="5">
    <source>
        <dbReference type="Proteomes" id="UP000176377"/>
    </source>
</evidence>
<accession>A0A1F6DDP9</accession>
<dbReference type="Gene3D" id="2.40.50.140">
    <property type="entry name" value="Nucleic acid-binding proteins"/>
    <property type="match status" value="1"/>
</dbReference>
<dbReference type="Proteomes" id="UP000176377">
    <property type="component" value="Unassembled WGS sequence"/>
</dbReference>
<dbReference type="EMBL" id="MFLA01000018">
    <property type="protein sequence ID" value="OGG59511.1"/>
    <property type="molecule type" value="Genomic_DNA"/>
</dbReference>
<evidence type="ECO:0000256" key="3">
    <source>
        <dbReference type="RuleBase" id="RU000524"/>
    </source>
</evidence>
<dbReference type="GO" id="GO:0003697">
    <property type="term" value="F:single-stranded DNA binding"/>
    <property type="evidence" value="ECO:0007669"/>
    <property type="project" value="UniProtKB-UniRule"/>
</dbReference>
<keyword evidence="1 2" id="KW-0238">DNA-binding</keyword>
<dbReference type="CDD" id="cd04496">
    <property type="entry name" value="SSB_OBF"/>
    <property type="match status" value="1"/>
</dbReference>
<dbReference type="NCBIfam" id="TIGR00621">
    <property type="entry name" value="ssb"/>
    <property type="match status" value="1"/>
</dbReference>
<organism evidence="4 5">
    <name type="scientific">Candidatus Kaiserbacteria bacterium RIFCSPHIGHO2_01_FULL_56_24</name>
    <dbReference type="NCBI Taxonomy" id="1798487"/>
    <lineage>
        <taxon>Bacteria</taxon>
        <taxon>Candidatus Kaiseribacteriota</taxon>
    </lineage>
</organism>
<dbReference type="SUPFAM" id="SSF50249">
    <property type="entry name" value="Nucleic acid-binding proteins"/>
    <property type="match status" value="1"/>
</dbReference>
<dbReference type="InterPro" id="IPR012340">
    <property type="entry name" value="NA-bd_OB-fold"/>
</dbReference>
<comment type="caution">
    <text evidence="2">Lacks conserved residue(s) required for the propagation of feature annotation.</text>
</comment>
<comment type="caution">
    <text evidence="4">The sequence shown here is derived from an EMBL/GenBank/DDBJ whole genome shotgun (WGS) entry which is preliminary data.</text>
</comment>
<proteinExistence type="inferred from homology"/>
<dbReference type="GO" id="GO:0006260">
    <property type="term" value="P:DNA replication"/>
    <property type="evidence" value="ECO:0007669"/>
    <property type="project" value="InterPro"/>
</dbReference>
<dbReference type="InterPro" id="IPR011344">
    <property type="entry name" value="ssDNA-bd"/>
</dbReference>
<sequence>MKSVNKVILLGNVTRDPQLKATQGGQSVATFGLATNRVWKDPKGEKQSLPEYHNLVAWGKLAEFIAQNVAKGKPLFIEGYLKTRSWDSPEGTKIFRTEVVVENLVLVGPRPDGIRDESSEFSLEAPIDPLDLEHVQEPVA</sequence>
<dbReference type="PANTHER" id="PTHR10302:SF0">
    <property type="entry name" value="SINGLE-STRANDED DNA-BINDING PROTEIN, MITOCHONDRIAL"/>
    <property type="match status" value="1"/>
</dbReference>
<evidence type="ECO:0000313" key="4">
    <source>
        <dbReference type="EMBL" id="OGG59511.1"/>
    </source>
</evidence>
<dbReference type="HAMAP" id="MF_00984">
    <property type="entry name" value="SSB"/>
    <property type="match status" value="1"/>
</dbReference>
<evidence type="ECO:0000256" key="2">
    <source>
        <dbReference type="HAMAP-Rule" id="MF_00984"/>
    </source>
</evidence>
<dbReference type="AlphaFoldDB" id="A0A1F6DDP9"/>
<evidence type="ECO:0000256" key="1">
    <source>
        <dbReference type="ARBA" id="ARBA00023125"/>
    </source>
</evidence>
<protein>
    <recommendedName>
        <fullName evidence="2 3">Single-stranded DNA-binding protein</fullName>
        <shortName evidence="2">SSB</shortName>
    </recommendedName>
</protein>
<gene>
    <name evidence="4" type="ORF">A2765_01975</name>
</gene>
<name>A0A1F6DDP9_9BACT</name>
<reference evidence="4 5" key="1">
    <citation type="journal article" date="2016" name="Nat. Commun.">
        <title>Thousands of microbial genomes shed light on interconnected biogeochemical processes in an aquifer system.</title>
        <authorList>
            <person name="Anantharaman K."/>
            <person name="Brown C.T."/>
            <person name="Hug L.A."/>
            <person name="Sharon I."/>
            <person name="Castelle C.J."/>
            <person name="Probst A.J."/>
            <person name="Thomas B.C."/>
            <person name="Singh A."/>
            <person name="Wilkins M.J."/>
            <person name="Karaoz U."/>
            <person name="Brodie E.L."/>
            <person name="Williams K.H."/>
            <person name="Hubbard S.S."/>
            <person name="Banfield J.F."/>
        </authorList>
    </citation>
    <scope>NUCLEOTIDE SEQUENCE [LARGE SCALE GENOMIC DNA]</scope>
</reference>
<dbReference type="PANTHER" id="PTHR10302">
    <property type="entry name" value="SINGLE-STRANDED DNA-BINDING PROTEIN"/>
    <property type="match status" value="1"/>
</dbReference>
<dbReference type="InterPro" id="IPR000424">
    <property type="entry name" value="Primosome_PriB/ssb"/>
</dbReference>
<dbReference type="GO" id="GO:0009295">
    <property type="term" value="C:nucleoid"/>
    <property type="evidence" value="ECO:0007669"/>
    <property type="project" value="TreeGrafter"/>
</dbReference>
<comment type="subunit">
    <text evidence="2">Homotetramer.</text>
</comment>
<dbReference type="Pfam" id="PF00436">
    <property type="entry name" value="SSB"/>
    <property type="match status" value="1"/>
</dbReference>